<dbReference type="GO" id="GO:0003677">
    <property type="term" value="F:DNA binding"/>
    <property type="evidence" value="ECO:0007669"/>
    <property type="project" value="InterPro"/>
</dbReference>
<dbReference type="SUPFAM" id="SSF56349">
    <property type="entry name" value="DNA breaking-rejoining enzymes"/>
    <property type="match status" value="1"/>
</dbReference>
<comment type="caution">
    <text evidence="2">The sequence shown here is derived from an EMBL/GenBank/DDBJ whole genome shotgun (WGS) entry which is preliminary data.</text>
</comment>
<evidence type="ECO:0000313" key="3">
    <source>
        <dbReference type="Proteomes" id="UP000198211"/>
    </source>
</evidence>
<dbReference type="OrthoDB" id="101778at2759"/>
<sequence length="521" mass="58984">MGSLHHVATCIRAARPFLQRLRLHENQLHRFQRVTVFDDMKQGLLWWWQVLHTPHLNGVSLGYFNALLPSDVVVEVDASAFDLCALGVFAKAALTHILEFKNGSINSFNINFRELLSCAFAVQSWGALWSSKRSRAGHPYHVHFRIDNASAVAWQNKMTSRNPRAQAIIRLVCWWETSFHLKFFRFTRARGCQYAGSRISANESYATLFSSLTPDSTFDQYRRALVKWTAWSSRRGIPLWLGGVSLDLQVQHISDFILYGFQFGFGSGRPTAAIQYWLFLKAFDTSSPLLELNFRLNIHTFACCSKGSVTSIHPEFANLRSPSIFWWLVFTVFASTLPPIKHALEIVATSSSFFTWFAIRAQDIAVLDDLGRHTVSPHRAKSVCLRLVDTKTNQCGVPTSRMLSQSGHPYLCPLFGAPILPQAWRNLPVDIPAAVYVSATGLPVCITTTHVADTIKRAATNADRDPRHFSSHSLRYGGTTHMYRSGADALTIQFHGRWVSDALRHTPDFARNQSQHYRQTW</sequence>
<dbReference type="GO" id="GO:0015074">
    <property type="term" value="P:DNA integration"/>
    <property type="evidence" value="ECO:0007669"/>
    <property type="project" value="InterPro"/>
</dbReference>
<keyword evidence="1" id="KW-0233">DNA recombination</keyword>
<dbReference type="Gene3D" id="1.10.443.10">
    <property type="entry name" value="Intergrase catalytic core"/>
    <property type="match status" value="1"/>
</dbReference>
<dbReference type="AlphaFoldDB" id="A0A225VDU7"/>
<dbReference type="EMBL" id="NBNE01005456">
    <property type="protein sequence ID" value="OWZ03545.1"/>
    <property type="molecule type" value="Genomic_DNA"/>
</dbReference>
<organism evidence="2 3">
    <name type="scientific">Phytophthora megakarya</name>
    <dbReference type="NCBI Taxonomy" id="4795"/>
    <lineage>
        <taxon>Eukaryota</taxon>
        <taxon>Sar</taxon>
        <taxon>Stramenopiles</taxon>
        <taxon>Oomycota</taxon>
        <taxon>Peronosporomycetes</taxon>
        <taxon>Peronosporales</taxon>
        <taxon>Peronosporaceae</taxon>
        <taxon>Phytophthora</taxon>
    </lineage>
</organism>
<reference evidence="3" key="1">
    <citation type="submission" date="2017-03" db="EMBL/GenBank/DDBJ databases">
        <title>Phytopthora megakarya and P. palmivora, two closely related causual agents of cacao black pod achieved similar genome size and gene model numbers by different mechanisms.</title>
        <authorList>
            <person name="Ali S."/>
            <person name="Shao J."/>
            <person name="Larry D.J."/>
            <person name="Kronmiller B."/>
            <person name="Shen D."/>
            <person name="Strem M.D."/>
            <person name="Melnick R.L."/>
            <person name="Guiltinan M.J."/>
            <person name="Tyler B.M."/>
            <person name="Meinhardt L.W."/>
            <person name="Bailey B.A."/>
        </authorList>
    </citation>
    <scope>NUCLEOTIDE SEQUENCE [LARGE SCALE GENOMIC DNA]</scope>
    <source>
        <strain evidence="3">zdho120</strain>
    </source>
</reference>
<evidence type="ECO:0008006" key="4">
    <source>
        <dbReference type="Google" id="ProtNLM"/>
    </source>
</evidence>
<protein>
    <recommendedName>
        <fullName evidence="4">Tyr recombinase domain-containing protein</fullName>
    </recommendedName>
</protein>
<dbReference type="InterPro" id="IPR011010">
    <property type="entry name" value="DNA_brk_join_enz"/>
</dbReference>
<dbReference type="InterPro" id="IPR013762">
    <property type="entry name" value="Integrase-like_cat_sf"/>
</dbReference>
<evidence type="ECO:0000256" key="1">
    <source>
        <dbReference type="ARBA" id="ARBA00023172"/>
    </source>
</evidence>
<proteinExistence type="predicted"/>
<name>A0A225VDU7_9STRA</name>
<dbReference type="Proteomes" id="UP000198211">
    <property type="component" value="Unassembled WGS sequence"/>
</dbReference>
<evidence type="ECO:0000313" key="2">
    <source>
        <dbReference type="EMBL" id="OWZ03545.1"/>
    </source>
</evidence>
<accession>A0A225VDU7</accession>
<gene>
    <name evidence="2" type="ORF">PHMEG_00024708</name>
</gene>
<dbReference type="GO" id="GO:0006310">
    <property type="term" value="P:DNA recombination"/>
    <property type="evidence" value="ECO:0007669"/>
    <property type="project" value="UniProtKB-KW"/>
</dbReference>
<keyword evidence="3" id="KW-1185">Reference proteome</keyword>